<keyword evidence="2 5" id="KW-0413">Isomerase</keyword>
<dbReference type="Gene3D" id="3.10.50.40">
    <property type="match status" value="2"/>
</dbReference>
<feature type="domain" description="PpiC" evidence="4">
    <location>
        <begin position="173"/>
        <end position="273"/>
    </location>
</feature>
<dbReference type="OrthoDB" id="14196at2"/>
<dbReference type="InterPro" id="IPR000297">
    <property type="entry name" value="PPIase_PpiC"/>
</dbReference>
<dbReference type="InterPro" id="IPR027304">
    <property type="entry name" value="Trigger_fact/SurA_dom_sf"/>
</dbReference>
<dbReference type="Pfam" id="PF13616">
    <property type="entry name" value="Rotamase_3"/>
    <property type="match status" value="1"/>
</dbReference>
<organism evidence="5 6">
    <name type="scientific">Salibacter halophilus</name>
    <dbReference type="NCBI Taxonomy" id="1803916"/>
    <lineage>
        <taxon>Bacteria</taxon>
        <taxon>Pseudomonadati</taxon>
        <taxon>Bacteroidota</taxon>
        <taxon>Flavobacteriia</taxon>
        <taxon>Flavobacteriales</taxon>
        <taxon>Salibacteraceae</taxon>
        <taxon>Salibacter</taxon>
    </lineage>
</organism>
<dbReference type="Pfam" id="PF00639">
    <property type="entry name" value="Rotamase"/>
    <property type="match status" value="1"/>
</dbReference>
<dbReference type="RefSeq" id="WP_151166980.1">
    <property type="nucleotide sequence ID" value="NZ_WACR01000003.1"/>
</dbReference>
<dbReference type="InterPro" id="IPR046357">
    <property type="entry name" value="PPIase_dom_sf"/>
</dbReference>
<dbReference type="InterPro" id="IPR050280">
    <property type="entry name" value="OMP_Chaperone_SurA"/>
</dbReference>
<dbReference type="EMBL" id="WACR01000003">
    <property type="protein sequence ID" value="KAB1065269.1"/>
    <property type="molecule type" value="Genomic_DNA"/>
</dbReference>
<keyword evidence="2" id="KW-0697">Rotamase</keyword>
<feature type="signal peptide" evidence="3">
    <location>
        <begin position="1"/>
        <end position="20"/>
    </location>
</feature>
<evidence type="ECO:0000256" key="1">
    <source>
        <dbReference type="ARBA" id="ARBA00022729"/>
    </source>
</evidence>
<protein>
    <submittedName>
        <fullName evidence="5">Peptidylprolyl isomerase</fullName>
    </submittedName>
</protein>
<evidence type="ECO:0000256" key="2">
    <source>
        <dbReference type="PROSITE-ProRule" id="PRU00278"/>
    </source>
</evidence>
<dbReference type="PROSITE" id="PS50198">
    <property type="entry name" value="PPIC_PPIASE_2"/>
    <property type="match status" value="2"/>
</dbReference>
<evidence type="ECO:0000313" key="6">
    <source>
        <dbReference type="Proteomes" id="UP000435357"/>
    </source>
</evidence>
<evidence type="ECO:0000313" key="5">
    <source>
        <dbReference type="EMBL" id="KAB1065269.1"/>
    </source>
</evidence>
<dbReference type="AlphaFoldDB" id="A0A6N6M9R9"/>
<name>A0A6N6M9R9_9FLAO</name>
<dbReference type="PANTHER" id="PTHR47637">
    <property type="entry name" value="CHAPERONE SURA"/>
    <property type="match status" value="1"/>
</dbReference>
<dbReference type="PANTHER" id="PTHR47637:SF1">
    <property type="entry name" value="CHAPERONE SURA"/>
    <property type="match status" value="1"/>
</dbReference>
<feature type="domain" description="PpiC" evidence="4">
    <location>
        <begin position="276"/>
        <end position="375"/>
    </location>
</feature>
<reference evidence="5 6" key="1">
    <citation type="submission" date="2019-09" db="EMBL/GenBank/DDBJ databases">
        <title>Genomes of Cryomorphaceae.</title>
        <authorList>
            <person name="Bowman J.P."/>
        </authorList>
    </citation>
    <scope>NUCLEOTIDE SEQUENCE [LARGE SCALE GENOMIC DNA]</scope>
    <source>
        <strain evidence="5 6">KCTC 52047</strain>
    </source>
</reference>
<feature type="chain" id="PRO_5026744041" evidence="3">
    <location>
        <begin position="21"/>
        <end position="451"/>
    </location>
</feature>
<accession>A0A6N6M9R9</accession>
<gene>
    <name evidence="5" type="ORF">F3059_04760</name>
</gene>
<evidence type="ECO:0000256" key="3">
    <source>
        <dbReference type="SAM" id="SignalP"/>
    </source>
</evidence>
<dbReference type="Proteomes" id="UP000435357">
    <property type="component" value="Unassembled WGS sequence"/>
</dbReference>
<dbReference type="GO" id="GO:0003755">
    <property type="term" value="F:peptidyl-prolyl cis-trans isomerase activity"/>
    <property type="evidence" value="ECO:0007669"/>
    <property type="project" value="UniProtKB-KW"/>
</dbReference>
<keyword evidence="6" id="KW-1185">Reference proteome</keyword>
<sequence>MKKLIALLLFIVTLSVRTEAQPEQNKVIDGVIAVVADEIILRSDLENRMTQYRQGGNPVNENTKCTVMEDLMYNKLLLDQAKIDSIQVQESQVNSELSRRIDYFVQQIGSVEKLEEFYGKSIAKIKDEFYDLIKDQMTIQQMQQQLSSDVQVTPKDVREFYNSIDPDSLPYINAQVEVSHIVIDPVINEEEKESTKQKLRELRQRVMDGEDFGTLAYLYSEDQGSAEKNGELGFMKRGMLVPEFAAAAFSLDPGEVSGIVETKFGFHLIKVIEKKGQQVNARHILLKPKVSGSDLTRAKAKLDSIRKVIIETDSISFADMAEEVSTDEKSSKNGGKIINESSGSARFEMNQMSEVDPNLFFVLDKMEPGEISKPVVYNKQDGSKAYRLVRLDTVYEPHRANLKDDYQRIQSVTKAQKQKELIDEWIQGKIKSTYIKINEQYRECSFEHSWL</sequence>
<dbReference type="SUPFAM" id="SSF54534">
    <property type="entry name" value="FKBP-like"/>
    <property type="match status" value="2"/>
</dbReference>
<proteinExistence type="predicted"/>
<dbReference type="SUPFAM" id="SSF109998">
    <property type="entry name" value="Triger factor/SurA peptide-binding domain-like"/>
    <property type="match status" value="1"/>
</dbReference>
<keyword evidence="1 3" id="KW-0732">Signal</keyword>
<dbReference type="Gene3D" id="1.10.4030.10">
    <property type="entry name" value="Porin chaperone SurA, peptide-binding domain"/>
    <property type="match status" value="1"/>
</dbReference>
<evidence type="ECO:0000259" key="4">
    <source>
        <dbReference type="PROSITE" id="PS50198"/>
    </source>
</evidence>
<comment type="caution">
    <text evidence="5">The sequence shown here is derived from an EMBL/GenBank/DDBJ whole genome shotgun (WGS) entry which is preliminary data.</text>
</comment>